<keyword evidence="5" id="KW-1185">Reference proteome</keyword>
<keyword evidence="1" id="KW-0805">Transcription regulation</keyword>
<evidence type="ECO:0000313" key="5">
    <source>
        <dbReference type="Proteomes" id="UP001280156"/>
    </source>
</evidence>
<reference evidence="4 5" key="1">
    <citation type="submission" date="2023-08" db="EMBL/GenBank/DDBJ databases">
        <title>Implementing the SeqCode for naming new Mesorhizobium species isolated from Vachellia karroo root nodules.</title>
        <authorList>
            <person name="Van Lill M."/>
        </authorList>
    </citation>
    <scope>NUCLEOTIDE SEQUENCE [LARGE SCALE GENOMIC DNA]</scope>
    <source>
        <strain evidence="4 5">VK2B</strain>
    </source>
</reference>
<dbReference type="EMBL" id="JAVIIV010000007">
    <property type="protein sequence ID" value="MDX8486141.1"/>
    <property type="molecule type" value="Genomic_DNA"/>
</dbReference>
<dbReference type="RefSeq" id="WP_320297164.1">
    <property type="nucleotide sequence ID" value="NZ_JAVIIU010000009.1"/>
</dbReference>
<keyword evidence="2" id="KW-0238">DNA-binding</keyword>
<comment type="caution">
    <text evidence="4">The sequence shown here is derived from an EMBL/GenBank/DDBJ whole genome shotgun (WGS) entry which is preliminary data.</text>
</comment>
<organism evidence="4 5">
    <name type="scientific">Mesorhizobium humile</name>
    <dbReference type="NCBI Taxonomy" id="3072313"/>
    <lineage>
        <taxon>Bacteria</taxon>
        <taxon>Pseudomonadati</taxon>
        <taxon>Pseudomonadota</taxon>
        <taxon>Alphaproteobacteria</taxon>
        <taxon>Hyphomicrobiales</taxon>
        <taxon>Phyllobacteriaceae</taxon>
        <taxon>Mesorhizobium</taxon>
    </lineage>
</organism>
<evidence type="ECO:0008006" key="6">
    <source>
        <dbReference type="Google" id="ProtNLM"/>
    </source>
</evidence>
<dbReference type="Gene3D" id="1.20.120.530">
    <property type="entry name" value="GntR ligand-binding domain-like"/>
    <property type="match status" value="1"/>
</dbReference>
<protein>
    <recommendedName>
        <fullName evidence="6">Type II toxin-antitoxin system RelE/ParE family toxin</fullName>
    </recommendedName>
</protein>
<accession>A0ABU4YHF3</accession>
<evidence type="ECO:0000256" key="3">
    <source>
        <dbReference type="ARBA" id="ARBA00023163"/>
    </source>
</evidence>
<evidence type="ECO:0000313" key="4">
    <source>
        <dbReference type="EMBL" id="MDX8486141.1"/>
    </source>
</evidence>
<sequence length="53" mass="6243">MPTRPSASCERSRPAGDPELSFRYNRDFHFTVYRLSGMEMLVAHIESLWVWPD</sequence>
<dbReference type="Proteomes" id="UP001280156">
    <property type="component" value="Unassembled WGS sequence"/>
</dbReference>
<gene>
    <name evidence="4" type="ORF">RFM52_13120</name>
</gene>
<keyword evidence="3" id="KW-0804">Transcription</keyword>
<proteinExistence type="predicted"/>
<dbReference type="SUPFAM" id="SSF48008">
    <property type="entry name" value="GntR ligand-binding domain-like"/>
    <property type="match status" value="1"/>
</dbReference>
<evidence type="ECO:0000256" key="2">
    <source>
        <dbReference type="ARBA" id="ARBA00023125"/>
    </source>
</evidence>
<evidence type="ECO:0000256" key="1">
    <source>
        <dbReference type="ARBA" id="ARBA00023015"/>
    </source>
</evidence>
<dbReference type="InterPro" id="IPR008920">
    <property type="entry name" value="TF_FadR/GntR_C"/>
</dbReference>
<name>A0ABU4YHF3_9HYPH</name>